<dbReference type="SUPFAM" id="SSF49265">
    <property type="entry name" value="Fibronectin type III"/>
    <property type="match status" value="2"/>
</dbReference>
<keyword evidence="2" id="KW-0472">Membrane</keyword>
<dbReference type="SMART" id="SM00060">
    <property type="entry name" value="FN3"/>
    <property type="match status" value="5"/>
</dbReference>
<dbReference type="PROSITE" id="PS50835">
    <property type="entry name" value="IG_LIKE"/>
    <property type="match status" value="1"/>
</dbReference>
<evidence type="ECO:0000259" key="3">
    <source>
        <dbReference type="PROSITE" id="PS50835"/>
    </source>
</evidence>
<keyword evidence="2" id="KW-0812">Transmembrane</keyword>
<feature type="domain" description="Fibronectin type-III" evidence="4">
    <location>
        <begin position="329"/>
        <end position="433"/>
    </location>
</feature>
<keyword evidence="2" id="KW-1133">Transmembrane helix</keyword>
<dbReference type="Gene3D" id="2.60.40.10">
    <property type="entry name" value="Immunoglobulins"/>
    <property type="match status" value="4"/>
</dbReference>
<keyword evidence="1" id="KW-0677">Repeat</keyword>
<dbReference type="InterPro" id="IPR036179">
    <property type="entry name" value="Ig-like_dom_sf"/>
</dbReference>
<evidence type="ECO:0000259" key="4">
    <source>
        <dbReference type="PROSITE" id="PS50853"/>
    </source>
</evidence>
<evidence type="ECO:0000256" key="1">
    <source>
        <dbReference type="ARBA" id="ARBA00022737"/>
    </source>
</evidence>
<feature type="domain" description="Ig-like" evidence="3">
    <location>
        <begin position="144"/>
        <end position="226"/>
    </location>
</feature>
<dbReference type="AlphaFoldDB" id="A0A177AZZ0"/>
<dbReference type="InterPro" id="IPR050991">
    <property type="entry name" value="ECM_Regulatory_Proteins"/>
</dbReference>
<evidence type="ECO:0000313" key="6">
    <source>
        <dbReference type="Proteomes" id="UP000078046"/>
    </source>
</evidence>
<comment type="caution">
    <text evidence="5">The sequence shown here is derived from an EMBL/GenBank/DDBJ whole genome shotgun (WGS) entry which is preliminary data.</text>
</comment>
<dbReference type="CDD" id="cd00063">
    <property type="entry name" value="FN3"/>
    <property type="match status" value="2"/>
</dbReference>
<dbReference type="InterPro" id="IPR007110">
    <property type="entry name" value="Ig-like_dom"/>
</dbReference>
<organism evidence="5 6">
    <name type="scientific">Intoshia linei</name>
    <dbReference type="NCBI Taxonomy" id="1819745"/>
    <lineage>
        <taxon>Eukaryota</taxon>
        <taxon>Metazoa</taxon>
        <taxon>Spiralia</taxon>
        <taxon>Lophotrochozoa</taxon>
        <taxon>Mesozoa</taxon>
        <taxon>Orthonectida</taxon>
        <taxon>Rhopaluridae</taxon>
        <taxon>Intoshia</taxon>
    </lineage>
</organism>
<accession>A0A177AZZ0</accession>
<keyword evidence="6" id="KW-1185">Reference proteome</keyword>
<dbReference type="OrthoDB" id="6083167at2759"/>
<sequence length="846" mass="96892">HILTNLNRKLSILLTDNNDSGNYSCVDHNDALISLYQLVSKNRLDENNKLTNSGVILLPKYKRAVKGMTVILRCFLLLSTNILSTFKWLINDTPINETDLHYTINGSILIIKDIQLYHFKNNYSCSIDSLSLSNYVKLELIQLPRVVNISVESVNIYQHILHCQIDNVKPMDMVWLKDGNAIDSKNVIIKNPGKMRLNVLDSTSSGIYQCIGKNELALITATFAVYFYDNGYRVPPPKNLVGKALPNRKIYLKWDPVQFAHSYVIQYNAVQRDGSYSDVFEKVEVNSKLVIDTMLSNTSYKIIVHAVNKYGYSEPSREIYITTLKQHDAIRTPTFSVYSQTPTSLNVEWKNVDKVYIDQAKKISIFFKLSTDNSPLSLVNYSLNVHSAVISNLIPGMSYLICLVVSTEIDYTADYVDVDNQCLEHFTIQTPIPLNYPNMINFQISQFNETSVRISWDKSAIDIYKYKKIKILINSLYDESQLYSIYVWDFHKIVTLEPNLVYTIRMCGDFGLCIINSVLYSINSNNIFQSNELQYIYFDVYNITINTASIKWSSYMRDNEVNKYLYTLRYEPIHVDGIVLSQEVAYVQCSCYETTLENLKAETVYSFSIKAEPIDLAQLMWQGNFNSVKYFKTQTGIPSEPTNVDWVPLKSCLVRITWDEPIVTNGKICLYKLKYRVKTDKNWKIISIDGSMKSFDLVLDNNSDNVVILQASTIRGFGKFAKITIHQTYSSGLHLSIICLIAITLLVIIALSTMFVVRKCMKIKMKRCVSEYSLNKKDASNIEAKDKFSQESGYKTDLENSCINMTLSSIVEEDYQCDDKNKICYAGLYHNCPLDTLSLVNLSTKK</sequence>
<dbReference type="PANTHER" id="PTHR46708">
    <property type="entry name" value="TENASCIN"/>
    <property type="match status" value="1"/>
</dbReference>
<feature type="domain" description="Fibronectin type-III" evidence="4">
    <location>
        <begin position="640"/>
        <end position="731"/>
    </location>
</feature>
<dbReference type="SUPFAM" id="SSF48726">
    <property type="entry name" value="Immunoglobulin"/>
    <property type="match status" value="2"/>
</dbReference>
<feature type="domain" description="Fibronectin type-III" evidence="4">
    <location>
        <begin position="236"/>
        <end position="326"/>
    </location>
</feature>
<evidence type="ECO:0000313" key="5">
    <source>
        <dbReference type="EMBL" id="OAF67607.1"/>
    </source>
</evidence>
<feature type="non-terminal residue" evidence="5">
    <location>
        <position position="1"/>
    </location>
</feature>
<dbReference type="PROSITE" id="PS50853">
    <property type="entry name" value="FN3"/>
    <property type="match status" value="3"/>
</dbReference>
<gene>
    <name evidence="5" type="ORF">A3Q56_04648</name>
</gene>
<evidence type="ECO:0000256" key="2">
    <source>
        <dbReference type="SAM" id="Phobius"/>
    </source>
</evidence>
<dbReference type="InterPro" id="IPR013783">
    <property type="entry name" value="Ig-like_fold"/>
</dbReference>
<reference evidence="5 6" key="1">
    <citation type="submission" date="2016-04" db="EMBL/GenBank/DDBJ databases">
        <title>The genome of Intoshia linei affirms orthonectids as highly simplified spiralians.</title>
        <authorList>
            <person name="Mikhailov K.V."/>
            <person name="Slusarev G.S."/>
            <person name="Nikitin M.A."/>
            <person name="Logacheva M.D."/>
            <person name="Penin A."/>
            <person name="Aleoshin V."/>
            <person name="Panchin Y.V."/>
        </authorList>
    </citation>
    <scope>NUCLEOTIDE SEQUENCE [LARGE SCALE GENOMIC DNA]</scope>
    <source>
        <strain evidence="5">Intl2013</strain>
        <tissue evidence="5">Whole animal</tissue>
    </source>
</reference>
<dbReference type="EMBL" id="LWCA01000617">
    <property type="protein sequence ID" value="OAF67607.1"/>
    <property type="molecule type" value="Genomic_DNA"/>
</dbReference>
<evidence type="ECO:0008006" key="7">
    <source>
        <dbReference type="Google" id="ProtNLM"/>
    </source>
</evidence>
<dbReference type="InterPro" id="IPR003961">
    <property type="entry name" value="FN3_dom"/>
</dbReference>
<feature type="transmembrane region" description="Helical" evidence="2">
    <location>
        <begin position="733"/>
        <end position="757"/>
    </location>
</feature>
<proteinExistence type="predicted"/>
<protein>
    <recommendedName>
        <fullName evidence="7">Protogenin</fullName>
    </recommendedName>
</protein>
<dbReference type="PANTHER" id="PTHR46708:SF2">
    <property type="entry name" value="FIBRONECTIN TYPE-III DOMAIN-CONTAINING PROTEIN"/>
    <property type="match status" value="1"/>
</dbReference>
<dbReference type="Proteomes" id="UP000078046">
    <property type="component" value="Unassembled WGS sequence"/>
</dbReference>
<name>A0A177AZZ0_9BILA</name>
<dbReference type="InterPro" id="IPR036116">
    <property type="entry name" value="FN3_sf"/>
</dbReference>